<proteinExistence type="predicted"/>
<keyword evidence="2" id="KW-1185">Reference proteome</keyword>
<comment type="caution">
    <text evidence="1">The sequence shown here is derived from an EMBL/GenBank/DDBJ whole genome shotgun (WGS) entry which is preliminary data.</text>
</comment>
<dbReference type="EMBL" id="CM023489">
    <property type="protein sequence ID" value="KAH6923228.1"/>
    <property type="molecule type" value="Genomic_DNA"/>
</dbReference>
<protein>
    <submittedName>
        <fullName evidence="1">Uncharacterized protein</fullName>
    </submittedName>
</protein>
<evidence type="ECO:0000313" key="2">
    <source>
        <dbReference type="Proteomes" id="UP000821845"/>
    </source>
</evidence>
<reference evidence="1" key="1">
    <citation type="submission" date="2020-05" db="EMBL/GenBank/DDBJ databases">
        <title>Large-scale comparative analyses of tick genomes elucidate their genetic diversity and vector capacities.</title>
        <authorList>
            <person name="Jia N."/>
            <person name="Wang J."/>
            <person name="Shi W."/>
            <person name="Du L."/>
            <person name="Sun Y."/>
            <person name="Zhan W."/>
            <person name="Jiang J."/>
            <person name="Wang Q."/>
            <person name="Zhang B."/>
            <person name="Ji P."/>
            <person name="Sakyi L.B."/>
            <person name="Cui X."/>
            <person name="Yuan T."/>
            <person name="Jiang B."/>
            <person name="Yang W."/>
            <person name="Lam T.T.-Y."/>
            <person name="Chang Q."/>
            <person name="Ding S."/>
            <person name="Wang X."/>
            <person name="Zhu J."/>
            <person name="Ruan X."/>
            <person name="Zhao L."/>
            <person name="Wei J."/>
            <person name="Que T."/>
            <person name="Du C."/>
            <person name="Cheng J."/>
            <person name="Dai P."/>
            <person name="Han X."/>
            <person name="Huang E."/>
            <person name="Gao Y."/>
            <person name="Liu J."/>
            <person name="Shao H."/>
            <person name="Ye R."/>
            <person name="Li L."/>
            <person name="Wei W."/>
            <person name="Wang X."/>
            <person name="Wang C."/>
            <person name="Yang T."/>
            <person name="Huo Q."/>
            <person name="Li W."/>
            <person name="Guo W."/>
            <person name="Chen H."/>
            <person name="Zhou L."/>
            <person name="Ni X."/>
            <person name="Tian J."/>
            <person name="Zhou Y."/>
            <person name="Sheng Y."/>
            <person name="Liu T."/>
            <person name="Pan Y."/>
            <person name="Xia L."/>
            <person name="Li J."/>
            <person name="Zhao F."/>
            <person name="Cao W."/>
        </authorList>
    </citation>
    <scope>NUCLEOTIDE SEQUENCE</scope>
    <source>
        <strain evidence="1">Hyas-2018</strain>
    </source>
</reference>
<sequence length="157" mass="17479">MPRPSRSLSLAPRERDFDIAFGINFLAEQEVNRIYTCGRFYKEGHGPGLLSRRTRTLGVHLIVASRSERSTYSGEERRLKKKCPFPFCATHENRGSEGSSYLAGCVGGVARIRTIGNGRRCFSLLLSTPPPLACACYVYAHTRRIVGVTGSFYDDRG</sequence>
<gene>
    <name evidence="1" type="ORF">HPB50_025441</name>
</gene>
<evidence type="ECO:0000313" key="1">
    <source>
        <dbReference type="EMBL" id="KAH6923228.1"/>
    </source>
</evidence>
<organism evidence="1 2">
    <name type="scientific">Hyalomma asiaticum</name>
    <name type="common">Tick</name>
    <dbReference type="NCBI Taxonomy" id="266040"/>
    <lineage>
        <taxon>Eukaryota</taxon>
        <taxon>Metazoa</taxon>
        <taxon>Ecdysozoa</taxon>
        <taxon>Arthropoda</taxon>
        <taxon>Chelicerata</taxon>
        <taxon>Arachnida</taxon>
        <taxon>Acari</taxon>
        <taxon>Parasitiformes</taxon>
        <taxon>Ixodida</taxon>
        <taxon>Ixodoidea</taxon>
        <taxon>Ixodidae</taxon>
        <taxon>Hyalomminae</taxon>
        <taxon>Hyalomma</taxon>
    </lineage>
</organism>
<name>A0ACB7RL85_HYAAI</name>
<dbReference type="Proteomes" id="UP000821845">
    <property type="component" value="Chromosome 9"/>
</dbReference>
<accession>A0ACB7RL85</accession>